<dbReference type="InterPro" id="IPR050057">
    <property type="entry name" value="Prokaryotic/Mito_RF"/>
</dbReference>
<comment type="caution">
    <text evidence="8">The sequence shown here is derived from an EMBL/GenBank/DDBJ whole genome shotgun (WGS) entry which is preliminary data.</text>
</comment>
<evidence type="ECO:0000313" key="8">
    <source>
        <dbReference type="EMBL" id="GAH45874.1"/>
    </source>
</evidence>
<feature type="compositionally biased region" description="Basic and acidic residues" evidence="6">
    <location>
        <begin position="191"/>
        <end position="201"/>
    </location>
</feature>
<evidence type="ECO:0000256" key="1">
    <source>
        <dbReference type="ARBA" id="ARBA00004496"/>
    </source>
</evidence>
<evidence type="ECO:0000256" key="6">
    <source>
        <dbReference type="SAM" id="MobiDB-lite"/>
    </source>
</evidence>
<evidence type="ECO:0000259" key="7">
    <source>
        <dbReference type="PROSITE" id="PS00745"/>
    </source>
</evidence>
<dbReference type="PANTHER" id="PTHR43804">
    <property type="entry name" value="LD18447P"/>
    <property type="match status" value="1"/>
</dbReference>
<sequence>FEEMQNTLIMADDMSIDSVIMEIRAGTGGEEAALFARDLYNMYVKYAEGRKWKIEQLDFSATEKGGFREVIFSVKGEDAWSELGYEGGGHRVQRVPQTESQGRIHTSAATVAVLAEPEELDIQIADEDVVEHVSRSSGPGGQSVNKLSSAVKLEHVPTGITVSMQDEKSQHKNRAKAWRILRSRIYEHFESKKRAERDSQRKTMIGSGDRSQKIRTYNYPQNRVTDHRINLSLYSLDKIMAGDMGEIIAALKDYDRQQRLKNL</sequence>
<dbReference type="GO" id="GO:0005829">
    <property type="term" value="C:cytosol"/>
    <property type="evidence" value="ECO:0007669"/>
    <property type="project" value="UniProtKB-ARBA"/>
</dbReference>
<dbReference type="PROSITE" id="PS00745">
    <property type="entry name" value="RF_PROK_I"/>
    <property type="match status" value="1"/>
</dbReference>
<evidence type="ECO:0000256" key="3">
    <source>
        <dbReference type="ARBA" id="ARBA00022481"/>
    </source>
</evidence>
<dbReference type="Pfam" id="PF03462">
    <property type="entry name" value="PCRF"/>
    <property type="match status" value="1"/>
</dbReference>
<evidence type="ECO:0000256" key="2">
    <source>
        <dbReference type="ARBA" id="ARBA00010835"/>
    </source>
</evidence>
<dbReference type="InterPro" id="IPR005139">
    <property type="entry name" value="PCRF"/>
</dbReference>
<dbReference type="FunFam" id="3.30.70.1660:FF:000004">
    <property type="entry name" value="Peptide chain release factor 1"/>
    <property type="match status" value="1"/>
</dbReference>
<dbReference type="FunFam" id="3.30.160.20:FF:000004">
    <property type="entry name" value="Peptide chain release factor 1"/>
    <property type="match status" value="1"/>
</dbReference>
<comment type="similarity">
    <text evidence="2">Belongs to the prokaryotic/mitochondrial release factor family.</text>
</comment>
<keyword evidence="3" id="KW-0488">Methylation</keyword>
<dbReference type="InterPro" id="IPR000352">
    <property type="entry name" value="Pep_chain_release_fac_I"/>
</dbReference>
<dbReference type="InterPro" id="IPR045853">
    <property type="entry name" value="Pep_chain_release_fac_I_sf"/>
</dbReference>
<dbReference type="AlphaFoldDB" id="X1GW75"/>
<keyword evidence="4" id="KW-0963">Cytoplasm</keyword>
<dbReference type="Gene3D" id="3.30.160.20">
    <property type="match status" value="1"/>
</dbReference>
<dbReference type="FunFam" id="3.30.70.1660:FF:000002">
    <property type="entry name" value="Peptide chain release factor 1"/>
    <property type="match status" value="1"/>
</dbReference>
<accession>X1GW75</accession>
<feature type="region of interest" description="Disordered" evidence="6">
    <location>
        <begin position="191"/>
        <end position="212"/>
    </location>
</feature>
<organism evidence="8">
    <name type="scientific">marine sediment metagenome</name>
    <dbReference type="NCBI Taxonomy" id="412755"/>
    <lineage>
        <taxon>unclassified sequences</taxon>
        <taxon>metagenomes</taxon>
        <taxon>ecological metagenomes</taxon>
    </lineage>
</organism>
<feature type="domain" description="Prokaryotic-type class I peptide chain release factors" evidence="7">
    <location>
        <begin position="135"/>
        <end position="151"/>
    </location>
</feature>
<dbReference type="Pfam" id="PF00472">
    <property type="entry name" value="RF-1"/>
    <property type="match status" value="1"/>
</dbReference>
<dbReference type="PANTHER" id="PTHR43804:SF7">
    <property type="entry name" value="LD18447P"/>
    <property type="match status" value="1"/>
</dbReference>
<dbReference type="SUPFAM" id="SSF75620">
    <property type="entry name" value="Release factor"/>
    <property type="match status" value="1"/>
</dbReference>
<dbReference type="Gene3D" id="3.30.70.1660">
    <property type="match status" value="1"/>
</dbReference>
<dbReference type="SMART" id="SM00937">
    <property type="entry name" value="PCRF"/>
    <property type="match status" value="1"/>
</dbReference>
<dbReference type="EMBL" id="BARU01007521">
    <property type="protein sequence ID" value="GAH45874.1"/>
    <property type="molecule type" value="Genomic_DNA"/>
</dbReference>
<gene>
    <name evidence="8" type="ORF">S03H2_14808</name>
</gene>
<proteinExistence type="inferred from homology"/>
<dbReference type="GO" id="GO:0003747">
    <property type="term" value="F:translation release factor activity"/>
    <property type="evidence" value="ECO:0007669"/>
    <property type="project" value="InterPro"/>
</dbReference>
<keyword evidence="5" id="KW-0648">Protein biosynthesis</keyword>
<reference evidence="8" key="1">
    <citation type="journal article" date="2014" name="Front. Microbiol.">
        <title>High frequency of phylogenetically diverse reductive dehalogenase-homologous genes in deep subseafloor sedimentary metagenomes.</title>
        <authorList>
            <person name="Kawai M."/>
            <person name="Futagami T."/>
            <person name="Toyoda A."/>
            <person name="Takaki Y."/>
            <person name="Nishi S."/>
            <person name="Hori S."/>
            <person name="Arai W."/>
            <person name="Tsubouchi T."/>
            <person name="Morono Y."/>
            <person name="Uchiyama I."/>
            <person name="Ito T."/>
            <person name="Fujiyama A."/>
            <person name="Inagaki F."/>
            <person name="Takami H."/>
        </authorList>
    </citation>
    <scope>NUCLEOTIDE SEQUENCE</scope>
    <source>
        <strain evidence="8">Expedition CK06-06</strain>
    </source>
</reference>
<evidence type="ECO:0000256" key="4">
    <source>
        <dbReference type="ARBA" id="ARBA00022490"/>
    </source>
</evidence>
<protein>
    <recommendedName>
        <fullName evidence="7">Prokaryotic-type class I peptide chain release factors domain-containing protein</fullName>
    </recommendedName>
</protein>
<feature type="non-terminal residue" evidence="8">
    <location>
        <position position="1"/>
    </location>
</feature>
<name>X1GW75_9ZZZZ</name>
<evidence type="ECO:0000256" key="5">
    <source>
        <dbReference type="ARBA" id="ARBA00022917"/>
    </source>
</evidence>
<comment type="subcellular location">
    <subcellularLocation>
        <location evidence="1">Cytoplasm</location>
    </subcellularLocation>
</comment>